<evidence type="ECO:0000313" key="3">
    <source>
        <dbReference type="EMBL" id="TDG08900.1"/>
    </source>
</evidence>
<proteinExistence type="inferred from homology"/>
<comment type="caution">
    <text evidence="3">The sequence shown here is derived from an EMBL/GenBank/DDBJ whole genome shotgun (WGS) entry which is preliminary data.</text>
</comment>
<dbReference type="OrthoDB" id="9800600at2"/>
<protein>
    <submittedName>
        <fullName evidence="3">ATPase</fullName>
    </submittedName>
</protein>
<dbReference type="AlphaFoldDB" id="A0A4R5LHT8"/>
<dbReference type="Proteomes" id="UP000295606">
    <property type="component" value="Unassembled WGS sequence"/>
</dbReference>
<reference evidence="3 4" key="1">
    <citation type="submission" date="2019-03" db="EMBL/GenBank/DDBJ databases">
        <title>Paraburkholderia sp. isolated from native Mimosa gymnas in Guartela State Park, Brazil.</title>
        <authorList>
            <person name="Paulitsch F."/>
            <person name="Hungria M."/>
            <person name="Delamuta J.R.M."/>
            <person name="Ribeiro R.A."/>
            <person name="Dall'Agnol R."/>
            <person name="Silva J.S.B."/>
        </authorList>
    </citation>
    <scope>NUCLEOTIDE SEQUENCE [LARGE SCALE GENOMIC DNA]</scope>
    <source>
        <strain evidence="3 4">CNPSo 3008</strain>
    </source>
</reference>
<comment type="similarity">
    <text evidence="1">Belongs to the AHA1 family.</text>
</comment>
<gene>
    <name evidence="3" type="ORF">E1N52_10590</name>
</gene>
<evidence type="ECO:0000313" key="4">
    <source>
        <dbReference type="Proteomes" id="UP000295606"/>
    </source>
</evidence>
<dbReference type="SUPFAM" id="SSF55961">
    <property type="entry name" value="Bet v1-like"/>
    <property type="match status" value="1"/>
</dbReference>
<dbReference type="CDD" id="cd08893">
    <property type="entry name" value="SRPBCC_CalC_Aha1-like_GntR-HTH"/>
    <property type="match status" value="1"/>
</dbReference>
<name>A0A4R5LHT8_9BURK</name>
<dbReference type="Gene3D" id="3.30.530.20">
    <property type="match status" value="1"/>
</dbReference>
<dbReference type="InterPro" id="IPR023393">
    <property type="entry name" value="START-like_dom_sf"/>
</dbReference>
<evidence type="ECO:0000256" key="1">
    <source>
        <dbReference type="ARBA" id="ARBA00006817"/>
    </source>
</evidence>
<sequence>MSSDKHTQGSAAGDSTFVYVTFIRTTPEALWTALTSREFTERYWFGMHHECDWQTGSPWSLRFADGRIADSGAVVESDPPRRLVLRWRNMFLAELHAEGDSLCTIDIEPVEHAVKLTITHHMARPGSIFIEKVSGGWPRILSNLKTLLETGEVLMPLVVTAD</sequence>
<dbReference type="EMBL" id="SMOD01000006">
    <property type="protein sequence ID" value="TDG08900.1"/>
    <property type="molecule type" value="Genomic_DNA"/>
</dbReference>
<dbReference type="Pfam" id="PF08327">
    <property type="entry name" value="AHSA1"/>
    <property type="match status" value="1"/>
</dbReference>
<dbReference type="InterPro" id="IPR013538">
    <property type="entry name" value="ASHA1/2-like_C"/>
</dbReference>
<evidence type="ECO:0000259" key="2">
    <source>
        <dbReference type="Pfam" id="PF08327"/>
    </source>
</evidence>
<feature type="domain" description="Activator of Hsp90 ATPase homologue 1/2-like C-terminal" evidence="2">
    <location>
        <begin position="25"/>
        <end position="149"/>
    </location>
</feature>
<accession>A0A4R5LHT8</accession>
<organism evidence="3 4">
    <name type="scientific">Paraburkholderia guartelaensis</name>
    <dbReference type="NCBI Taxonomy" id="2546446"/>
    <lineage>
        <taxon>Bacteria</taxon>
        <taxon>Pseudomonadati</taxon>
        <taxon>Pseudomonadota</taxon>
        <taxon>Betaproteobacteria</taxon>
        <taxon>Burkholderiales</taxon>
        <taxon>Burkholderiaceae</taxon>
        <taxon>Paraburkholderia</taxon>
    </lineage>
</organism>
<dbReference type="RefSeq" id="WP_133182563.1">
    <property type="nucleotide sequence ID" value="NZ_SMOD01000006.1"/>
</dbReference>